<keyword evidence="6 12" id="KW-0067">ATP-binding</keyword>
<dbReference type="SUPFAM" id="SSF90123">
    <property type="entry name" value="ABC transporter transmembrane region"/>
    <property type="match status" value="1"/>
</dbReference>
<dbReference type="GO" id="GO:0016887">
    <property type="term" value="F:ATP hydrolysis activity"/>
    <property type="evidence" value="ECO:0007669"/>
    <property type="project" value="InterPro"/>
</dbReference>
<feature type="transmembrane region" description="Helical" evidence="9">
    <location>
        <begin position="278"/>
        <end position="297"/>
    </location>
</feature>
<dbReference type="PROSITE" id="PS00211">
    <property type="entry name" value="ABC_TRANSPORTER_1"/>
    <property type="match status" value="1"/>
</dbReference>
<feature type="transmembrane region" description="Helical" evidence="9">
    <location>
        <begin position="235"/>
        <end position="258"/>
    </location>
</feature>
<dbReference type="PANTHER" id="PTHR43394">
    <property type="entry name" value="ATP-DEPENDENT PERMEASE MDL1, MITOCHONDRIAL"/>
    <property type="match status" value="1"/>
</dbReference>
<evidence type="ECO:0000256" key="9">
    <source>
        <dbReference type="SAM" id="Phobius"/>
    </source>
</evidence>
<feature type="transmembrane region" description="Helical" evidence="9">
    <location>
        <begin position="125"/>
        <end position="149"/>
    </location>
</feature>
<dbReference type="FunFam" id="3.40.50.300:FF:000221">
    <property type="entry name" value="Multidrug ABC transporter ATP-binding protein"/>
    <property type="match status" value="1"/>
</dbReference>
<dbReference type="CDD" id="cd18548">
    <property type="entry name" value="ABC_6TM_Tm287_like"/>
    <property type="match status" value="1"/>
</dbReference>
<dbReference type="Gene3D" id="3.40.50.300">
    <property type="entry name" value="P-loop containing nucleotide triphosphate hydrolases"/>
    <property type="match status" value="1"/>
</dbReference>
<sequence>MISLLRYAKKYRLQMVIGPFFKFVEAVFELFLPLLMAKLIDNGINRGDTAYIYKMGGLMLAMSVIGLISVFICQYSASIASQGFGTELRNALMRKINTFSHKEIDQFGTATLITRATNDINQMQLALAMLIRLVIRAPFLSIGSLIMAIYVSPKLALVFAVLLPLFCLILYFIMTKTIPLYKIVQMKVDRLTQVVSENLSGVRVIRAFARSKKEKQRAEDVSDELAKSYIRVANLSALMTPATSLIMNAGILIILYVGGFQVNTGSLMQGEVLALINYIMQMLLALIIVANLVVIFTKSAASAARINEVLDTDVSVVENESPTYLTAIENQTAIQFENVSFKYAAASANALENIEFHLSKGQILGVTGPTGSGKSTLINLIPRFYDVTAGTLLINGTNVNEFDLQSLRRSIGYVPQNSSLFTGTIAENLRWGKADATEAELQMALEIAQSADFVASLKDGLNSPVFEGGKNFSGGQRQRLTIARALVSQPDILILDDSLSALDYQTDLNLRRALASRLRNTTVVIVSQRISSIQTADQILVLNDGKLANSGTHKQLLAESDIYRQIYDSQSETETDVKEVH</sequence>
<dbReference type="InterPro" id="IPR027417">
    <property type="entry name" value="P-loop_NTPase"/>
</dbReference>
<dbReference type="GO" id="GO:0005524">
    <property type="term" value="F:ATP binding"/>
    <property type="evidence" value="ECO:0007669"/>
    <property type="project" value="UniProtKB-KW"/>
</dbReference>
<reference evidence="12" key="1">
    <citation type="submission" date="2023-08" db="EMBL/GenBank/DDBJ databases">
        <title>Genomic characterization of piscicolin 126 produced by Carnobacterium maltaromaticum CM22 strain isolated from salmon (Salmo salar).</title>
        <authorList>
            <person name="Gonzalez-Gragera E."/>
            <person name="Garcia-Lopez J.D."/>
            <person name="Teso-Perez C."/>
            <person name="Gimenez-Hernandez I."/>
            <person name="Peralta-Sanchez J.M."/>
            <person name="Valdivia E."/>
            <person name="Montalban-Lopez M."/>
            <person name="Martin-Platero A.M."/>
            <person name="Banos A."/>
            <person name="Martinez-Bueno M."/>
        </authorList>
    </citation>
    <scope>NUCLEOTIDE SEQUENCE</scope>
    <source>
        <strain evidence="12">CM22</strain>
    </source>
</reference>
<dbReference type="Gene3D" id="1.20.1560.10">
    <property type="entry name" value="ABC transporter type 1, transmembrane domain"/>
    <property type="match status" value="1"/>
</dbReference>
<dbReference type="AlphaFoldDB" id="A0AAW9K1C2"/>
<dbReference type="Proteomes" id="UP001290462">
    <property type="component" value="Unassembled WGS sequence"/>
</dbReference>
<proteinExistence type="predicted"/>
<keyword evidence="8 9" id="KW-0472">Membrane</keyword>
<evidence type="ECO:0000259" key="11">
    <source>
        <dbReference type="PROSITE" id="PS50929"/>
    </source>
</evidence>
<keyword evidence="5" id="KW-0547">Nucleotide-binding</keyword>
<dbReference type="SMART" id="SM00382">
    <property type="entry name" value="AAA"/>
    <property type="match status" value="1"/>
</dbReference>
<keyword evidence="4 9" id="KW-0812">Transmembrane</keyword>
<evidence type="ECO:0000313" key="13">
    <source>
        <dbReference type="Proteomes" id="UP001290462"/>
    </source>
</evidence>
<protein>
    <submittedName>
        <fullName evidence="12">ABC transporter ATP-binding protein</fullName>
    </submittedName>
</protein>
<accession>A0AAW9K1C2</accession>
<dbReference type="PROSITE" id="PS50929">
    <property type="entry name" value="ABC_TM1F"/>
    <property type="match status" value="1"/>
</dbReference>
<feature type="transmembrane region" description="Helical" evidence="9">
    <location>
        <begin position="155"/>
        <end position="173"/>
    </location>
</feature>
<dbReference type="GO" id="GO:0015421">
    <property type="term" value="F:ABC-type oligopeptide transporter activity"/>
    <property type="evidence" value="ECO:0007669"/>
    <property type="project" value="TreeGrafter"/>
</dbReference>
<dbReference type="InterPro" id="IPR039421">
    <property type="entry name" value="Type_1_exporter"/>
</dbReference>
<dbReference type="EMBL" id="JAVBVO010000002">
    <property type="protein sequence ID" value="MDZ5757572.1"/>
    <property type="molecule type" value="Genomic_DNA"/>
</dbReference>
<evidence type="ECO:0000256" key="8">
    <source>
        <dbReference type="ARBA" id="ARBA00023136"/>
    </source>
</evidence>
<dbReference type="RefSeq" id="WP_322808455.1">
    <property type="nucleotide sequence ID" value="NZ_JAVBVO010000002.1"/>
</dbReference>
<dbReference type="SUPFAM" id="SSF52540">
    <property type="entry name" value="P-loop containing nucleoside triphosphate hydrolases"/>
    <property type="match status" value="1"/>
</dbReference>
<comment type="caution">
    <text evidence="12">The sequence shown here is derived from an EMBL/GenBank/DDBJ whole genome shotgun (WGS) entry which is preliminary data.</text>
</comment>
<organism evidence="12 13">
    <name type="scientific">Carnobacterium maltaromaticum</name>
    <name type="common">Carnobacterium piscicola</name>
    <dbReference type="NCBI Taxonomy" id="2751"/>
    <lineage>
        <taxon>Bacteria</taxon>
        <taxon>Bacillati</taxon>
        <taxon>Bacillota</taxon>
        <taxon>Bacilli</taxon>
        <taxon>Lactobacillales</taxon>
        <taxon>Carnobacteriaceae</taxon>
        <taxon>Carnobacterium</taxon>
    </lineage>
</organism>
<dbReference type="PROSITE" id="PS50893">
    <property type="entry name" value="ABC_TRANSPORTER_2"/>
    <property type="match status" value="1"/>
</dbReference>
<dbReference type="PANTHER" id="PTHR43394:SF1">
    <property type="entry name" value="ATP-BINDING CASSETTE SUB-FAMILY B MEMBER 10, MITOCHONDRIAL"/>
    <property type="match status" value="1"/>
</dbReference>
<evidence type="ECO:0000256" key="6">
    <source>
        <dbReference type="ARBA" id="ARBA00022840"/>
    </source>
</evidence>
<keyword evidence="2" id="KW-0813">Transport</keyword>
<keyword evidence="3" id="KW-1003">Cell membrane</keyword>
<evidence type="ECO:0000256" key="2">
    <source>
        <dbReference type="ARBA" id="ARBA00022448"/>
    </source>
</evidence>
<gene>
    <name evidence="12" type="ORF">RAK27_02765</name>
</gene>
<dbReference type="InterPro" id="IPR003593">
    <property type="entry name" value="AAA+_ATPase"/>
</dbReference>
<name>A0AAW9K1C2_CARML</name>
<evidence type="ECO:0000259" key="10">
    <source>
        <dbReference type="PROSITE" id="PS50893"/>
    </source>
</evidence>
<keyword evidence="7 9" id="KW-1133">Transmembrane helix</keyword>
<feature type="domain" description="ABC transmembrane type-1" evidence="11">
    <location>
        <begin position="16"/>
        <end position="298"/>
    </location>
</feature>
<evidence type="ECO:0000256" key="5">
    <source>
        <dbReference type="ARBA" id="ARBA00022741"/>
    </source>
</evidence>
<dbReference type="InterPro" id="IPR036640">
    <property type="entry name" value="ABC1_TM_sf"/>
</dbReference>
<comment type="subcellular location">
    <subcellularLocation>
        <location evidence="1">Cell membrane</location>
        <topology evidence="1">Multi-pass membrane protein</topology>
    </subcellularLocation>
</comment>
<dbReference type="InterPro" id="IPR003439">
    <property type="entry name" value="ABC_transporter-like_ATP-bd"/>
</dbReference>
<dbReference type="Pfam" id="PF00005">
    <property type="entry name" value="ABC_tran"/>
    <property type="match status" value="1"/>
</dbReference>
<feature type="transmembrane region" description="Helical" evidence="9">
    <location>
        <begin position="52"/>
        <end position="73"/>
    </location>
</feature>
<feature type="domain" description="ABC transporter" evidence="10">
    <location>
        <begin position="334"/>
        <end position="569"/>
    </location>
</feature>
<evidence type="ECO:0000256" key="7">
    <source>
        <dbReference type="ARBA" id="ARBA00022989"/>
    </source>
</evidence>
<dbReference type="InterPro" id="IPR017871">
    <property type="entry name" value="ABC_transporter-like_CS"/>
</dbReference>
<evidence type="ECO:0000256" key="4">
    <source>
        <dbReference type="ARBA" id="ARBA00022692"/>
    </source>
</evidence>
<dbReference type="Pfam" id="PF00664">
    <property type="entry name" value="ABC_membrane"/>
    <property type="match status" value="1"/>
</dbReference>
<evidence type="ECO:0000256" key="3">
    <source>
        <dbReference type="ARBA" id="ARBA00022475"/>
    </source>
</evidence>
<evidence type="ECO:0000313" key="12">
    <source>
        <dbReference type="EMBL" id="MDZ5757572.1"/>
    </source>
</evidence>
<evidence type="ECO:0000256" key="1">
    <source>
        <dbReference type="ARBA" id="ARBA00004651"/>
    </source>
</evidence>
<feature type="transmembrane region" description="Helical" evidence="9">
    <location>
        <begin position="20"/>
        <end position="40"/>
    </location>
</feature>
<dbReference type="GO" id="GO:0005886">
    <property type="term" value="C:plasma membrane"/>
    <property type="evidence" value="ECO:0007669"/>
    <property type="project" value="UniProtKB-SubCell"/>
</dbReference>
<dbReference type="InterPro" id="IPR011527">
    <property type="entry name" value="ABC1_TM_dom"/>
</dbReference>